<reference evidence="7 8" key="1">
    <citation type="submission" date="2019-09" db="EMBL/GenBank/DDBJ databases">
        <title>Novel bacterium SH-1.</title>
        <authorList>
            <person name="Kim Y.-S."/>
            <person name="Kim K.-H."/>
        </authorList>
    </citation>
    <scope>NUCLEOTIDE SEQUENCE [LARGE SCALE GENOMIC DNA]</scope>
    <source>
        <strain evidence="7 8">SH-1</strain>
        <plasmid evidence="7 8">p1</plasmid>
    </source>
</reference>
<keyword evidence="2 6" id="KW-0808">Transferase</keyword>
<comment type="similarity">
    <text evidence="5 6">Belongs to the autoinducer synthase family.</text>
</comment>
<dbReference type="Pfam" id="PF00765">
    <property type="entry name" value="Autoind_synth"/>
    <property type="match status" value="1"/>
</dbReference>
<dbReference type="PANTHER" id="PTHR39322">
    <property type="entry name" value="ACYL-HOMOSERINE-LACTONE SYNTHASE"/>
    <property type="match status" value="1"/>
</dbReference>
<dbReference type="AlphaFoldDB" id="A0A5C2H9G8"/>
<sequence>MIDVKVIGFNATDDDRHHLDQYYQLRKSVFIDSMDWSLTDAAGYEFDEYDCLSAAYVVAIDTSCGRVVGGARLLPTTREDYCCPLSEHPSSYMIRDAYLERIDGIPSNLCYMLPPVKDDVWELTRFVSTGTKRVGHHILKKANEYLSHRGASQCLFLGPPSFMRMAKMMGFSPRPLGSLVANEDGSFLAFACKVEPALKVAPTIAVKASASAGKQRAFPVAELFDKAGCCVGIVFRWNTNEEQVRWIDPTSGNVSGTLHRVDLVTIDMPTGKQLSAAAALNQNA</sequence>
<evidence type="ECO:0000256" key="2">
    <source>
        <dbReference type="ARBA" id="ARBA00022679"/>
    </source>
</evidence>
<dbReference type="SUPFAM" id="SSF55729">
    <property type="entry name" value="Acyl-CoA N-acyltransferases (Nat)"/>
    <property type="match status" value="1"/>
</dbReference>
<evidence type="ECO:0000313" key="8">
    <source>
        <dbReference type="Proteomes" id="UP000237655"/>
    </source>
</evidence>
<keyword evidence="8" id="KW-1185">Reference proteome</keyword>
<evidence type="ECO:0000256" key="5">
    <source>
        <dbReference type="PROSITE-ProRule" id="PRU00533"/>
    </source>
</evidence>
<dbReference type="InterPro" id="IPR001690">
    <property type="entry name" value="Autoind_synthase"/>
</dbReference>
<protein>
    <recommendedName>
        <fullName evidence="6">Acyl-homoserine-lactone synthase</fullName>
        <ecNumber evidence="6">2.3.1.184</ecNumber>
    </recommendedName>
    <alternativeName>
        <fullName evidence="6">Autoinducer synthesis protein</fullName>
    </alternativeName>
</protein>
<dbReference type="PROSITE" id="PS51187">
    <property type="entry name" value="AUTOINDUCER_SYNTH_2"/>
    <property type="match status" value="1"/>
</dbReference>
<dbReference type="KEGG" id="thas:C6Y53_19680"/>
<dbReference type="Proteomes" id="UP000237655">
    <property type="component" value="Plasmid p1"/>
</dbReference>
<evidence type="ECO:0000256" key="3">
    <source>
        <dbReference type="ARBA" id="ARBA00022691"/>
    </source>
</evidence>
<evidence type="ECO:0000256" key="4">
    <source>
        <dbReference type="ARBA" id="ARBA00022929"/>
    </source>
</evidence>
<keyword evidence="3 6" id="KW-0949">S-adenosyl-L-methionine</keyword>
<dbReference type="PRINTS" id="PR01549">
    <property type="entry name" value="AUTOINDCRSYN"/>
</dbReference>
<gene>
    <name evidence="7" type="ORF">C6Y53_19680</name>
</gene>
<keyword evidence="7" id="KW-0614">Plasmid</keyword>
<dbReference type="InterPro" id="IPR016181">
    <property type="entry name" value="Acyl_CoA_acyltransferase"/>
</dbReference>
<organism evidence="7 8">
    <name type="scientific">Pukyongiella litopenaei</name>
    <dbReference type="NCBI Taxonomy" id="2605946"/>
    <lineage>
        <taxon>Bacteria</taxon>
        <taxon>Pseudomonadati</taxon>
        <taxon>Pseudomonadota</taxon>
        <taxon>Alphaproteobacteria</taxon>
        <taxon>Rhodobacterales</taxon>
        <taxon>Paracoccaceae</taxon>
        <taxon>Pukyongiella</taxon>
    </lineage>
</organism>
<dbReference type="PANTHER" id="PTHR39322:SF1">
    <property type="entry name" value="ISOVALERYL-HOMOSERINE LACTONE SYNTHASE"/>
    <property type="match status" value="1"/>
</dbReference>
<keyword evidence="1 5" id="KW-0673">Quorum sensing</keyword>
<keyword evidence="4 5" id="KW-0071">Autoinducer synthesis</keyword>
<evidence type="ECO:0000313" key="7">
    <source>
        <dbReference type="EMBL" id="QEP30439.1"/>
    </source>
</evidence>
<dbReference type="GO" id="GO:0061579">
    <property type="term" value="F:N-acyl homoserine lactone synthase activity"/>
    <property type="evidence" value="ECO:0007669"/>
    <property type="project" value="UniProtKB-UniRule"/>
</dbReference>
<dbReference type="EMBL" id="CP043619">
    <property type="protein sequence ID" value="QEP30439.1"/>
    <property type="molecule type" value="Genomic_DNA"/>
</dbReference>
<dbReference type="GO" id="GO:0007165">
    <property type="term" value="P:signal transduction"/>
    <property type="evidence" value="ECO:0007669"/>
    <property type="project" value="TreeGrafter"/>
</dbReference>
<evidence type="ECO:0000256" key="6">
    <source>
        <dbReference type="RuleBase" id="RU361135"/>
    </source>
</evidence>
<dbReference type="EC" id="2.3.1.184" evidence="6"/>
<dbReference type="GO" id="GO:0009372">
    <property type="term" value="P:quorum sensing"/>
    <property type="evidence" value="ECO:0007669"/>
    <property type="project" value="UniProtKB-UniRule"/>
</dbReference>
<accession>A0A5C2H9G8</accession>
<name>A0A5C2H9G8_9RHOB</name>
<comment type="catalytic activity">
    <reaction evidence="6">
        <text>a fatty acyl-[ACP] + S-adenosyl-L-methionine = an N-acyl-L-homoserine lactone + S-methyl-5'-thioadenosine + holo-[ACP] + H(+)</text>
        <dbReference type="Rhea" id="RHEA:10096"/>
        <dbReference type="Rhea" id="RHEA-COMP:9685"/>
        <dbReference type="Rhea" id="RHEA-COMP:14125"/>
        <dbReference type="ChEBI" id="CHEBI:15378"/>
        <dbReference type="ChEBI" id="CHEBI:17509"/>
        <dbReference type="ChEBI" id="CHEBI:55474"/>
        <dbReference type="ChEBI" id="CHEBI:59789"/>
        <dbReference type="ChEBI" id="CHEBI:64479"/>
        <dbReference type="ChEBI" id="CHEBI:138651"/>
        <dbReference type="EC" id="2.3.1.184"/>
    </reaction>
</comment>
<dbReference type="Gene3D" id="3.40.630.30">
    <property type="match status" value="1"/>
</dbReference>
<evidence type="ECO:0000256" key="1">
    <source>
        <dbReference type="ARBA" id="ARBA00022654"/>
    </source>
</evidence>
<proteinExistence type="inferred from homology"/>
<geneLocation type="plasmid" evidence="7 8">
    <name>p1</name>
</geneLocation>
<dbReference type="RefSeq" id="WP_149615654.1">
    <property type="nucleotide sequence ID" value="NZ_CP043619.1"/>
</dbReference>